<evidence type="ECO:0000313" key="2">
    <source>
        <dbReference type="Proteomes" id="UP000199317"/>
    </source>
</evidence>
<accession>A0A1H0V0J5</accession>
<name>A0A1H0V0J5_9BURK</name>
<sequence length="92" mass="10110">MRPRPRALGMDVGQATRTEIWERAGIDASTMSEMMDTGELVDAALLGFDRREAVTIPPLHAAGRWAALESARQGLMSDIRQAHAAERYRSAS</sequence>
<evidence type="ECO:0000313" key="1">
    <source>
        <dbReference type="EMBL" id="SDP71708.1"/>
    </source>
</evidence>
<organism evidence="1 2">
    <name type="scientific">Paracidovorax cattleyae</name>
    <dbReference type="NCBI Taxonomy" id="80868"/>
    <lineage>
        <taxon>Bacteria</taxon>
        <taxon>Pseudomonadati</taxon>
        <taxon>Pseudomonadota</taxon>
        <taxon>Betaproteobacteria</taxon>
        <taxon>Burkholderiales</taxon>
        <taxon>Comamonadaceae</taxon>
        <taxon>Paracidovorax</taxon>
    </lineage>
</organism>
<dbReference type="Proteomes" id="UP000199317">
    <property type="component" value="Unassembled WGS sequence"/>
</dbReference>
<keyword evidence="2" id="KW-1185">Reference proteome</keyword>
<reference evidence="2" key="1">
    <citation type="submission" date="2016-10" db="EMBL/GenBank/DDBJ databases">
        <authorList>
            <person name="Varghese N."/>
            <person name="Submissions S."/>
        </authorList>
    </citation>
    <scope>NUCLEOTIDE SEQUENCE [LARGE SCALE GENOMIC DNA]</scope>
    <source>
        <strain evidence="2">DSM 17101</strain>
    </source>
</reference>
<protein>
    <submittedName>
        <fullName evidence="1">Uncharacterized protein</fullName>
    </submittedName>
</protein>
<dbReference type="Gene3D" id="3.40.50.720">
    <property type="entry name" value="NAD(P)-binding Rossmann-like Domain"/>
    <property type="match status" value="1"/>
</dbReference>
<dbReference type="AlphaFoldDB" id="A0A1H0V0J5"/>
<dbReference type="EMBL" id="FNJL01000022">
    <property type="protein sequence ID" value="SDP71708.1"/>
    <property type="molecule type" value="Genomic_DNA"/>
</dbReference>
<proteinExistence type="predicted"/>
<gene>
    <name evidence="1" type="ORF">SAMN04489708_12280</name>
</gene>